<protein>
    <submittedName>
        <fullName evidence="1">Uncharacterized protein</fullName>
    </submittedName>
</protein>
<dbReference type="AlphaFoldDB" id="A0A9Q0RJV8"/>
<name>A0A9Q0RJV8_BLOTA</name>
<sequence>TIKNRHITSQLEADDDDVYYEDDYYYDCHDICTDVRAGGACPCRCCHRRRKQLKRPR</sequence>
<dbReference type="Proteomes" id="UP001142055">
    <property type="component" value="Chromosome 3"/>
</dbReference>
<reference evidence="1" key="1">
    <citation type="submission" date="2022-12" db="EMBL/GenBank/DDBJ databases">
        <title>Genome assemblies of Blomia tropicalis.</title>
        <authorList>
            <person name="Cui Y."/>
        </authorList>
    </citation>
    <scope>NUCLEOTIDE SEQUENCE</scope>
    <source>
        <tissue evidence="1">Adult mites</tissue>
    </source>
</reference>
<feature type="non-terminal residue" evidence="1">
    <location>
        <position position="1"/>
    </location>
</feature>
<evidence type="ECO:0000313" key="2">
    <source>
        <dbReference type="Proteomes" id="UP001142055"/>
    </source>
</evidence>
<gene>
    <name evidence="1" type="ORF">RDWZM_008306</name>
</gene>
<feature type="non-terminal residue" evidence="1">
    <location>
        <position position="57"/>
    </location>
</feature>
<accession>A0A9Q0RJV8</accession>
<evidence type="ECO:0000313" key="1">
    <source>
        <dbReference type="EMBL" id="KAJ6217149.1"/>
    </source>
</evidence>
<dbReference type="EMBL" id="JAPWDV010000003">
    <property type="protein sequence ID" value="KAJ6217149.1"/>
    <property type="molecule type" value="Genomic_DNA"/>
</dbReference>
<comment type="caution">
    <text evidence="1">The sequence shown here is derived from an EMBL/GenBank/DDBJ whole genome shotgun (WGS) entry which is preliminary data.</text>
</comment>
<keyword evidence="2" id="KW-1185">Reference proteome</keyword>
<organism evidence="1 2">
    <name type="scientific">Blomia tropicalis</name>
    <name type="common">Mite</name>
    <dbReference type="NCBI Taxonomy" id="40697"/>
    <lineage>
        <taxon>Eukaryota</taxon>
        <taxon>Metazoa</taxon>
        <taxon>Ecdysozoa</taxon>
        <taxon>Arthropoda</taxon>
        <taxon>Chelicerata</taxon>
        <taxon>Arachnida</taxon>
        <taxon>Acari</taxon>
        <taxon>Acariformes</taxon>
        <taxon>Sarcoptiformes</taxon>
        <taxon>Astigmata</taxon>
        <taxon>Glycyphagoidea</taxon>
        <taxon>Echimyopodidae</taxon>
        <taxon>Blomia</taxon>
    </lineage>
</organism>
<proteinExistence type="predicted"/>